<dbReference type="InterPro" id="IPR032623">
    <property type="entry name" value="FecR_N"/>
</dbReference>
<feature type="region of interest" description="Disordered" evidence="1">
    <location>
        <begin position="1"/>
        <end position="20"/>
    </location>
</feature>
<accession>A0A3R8S3Y7</accession>
<dbReference type="Proteomes" id="UP000269265">
    <property type="component" value="Unassembled WGS sequence"/>
</dbReference>
<evidence type="ECO:0000256" key="1">
    <source>
        <dbReference type="SAM" id="MobiDB-lite"/>
    </source>
</evidence>
<dbReference type="AlphaFoldDB" id="A0A3R8S3Y7"/>
<gene>
    <name evidence="3" type="ORF">EIP75_07895</name>
</gene>
<keyword evidence="4" id="KW-1185">Reference proteome</keyword>
<reference evidence="3 4" key="1">
    <citation type="submission" date="2018-12" db="EMBL/GenBank/DDBJ databases">
        <title>The whole draft genome of Aquabacterium sp. SJQ9.</title>
        <authorList>
            <person name="Sun L."/>
            <person name="Gao X."/>
            <person name="Chen W."/>
            <person name="Huang K."/>
        </authorList>
    </citation>
    <scope>NUCLEOTIDE SEQUENCE [LARGE SCALE GENOMIC DNA]</scope>
    <source>
        <strain evidence="3 4">SJQ9</strain>
    </source>
</reference>
<evidence type="ECO:0000313" key="3">
    <source>
        <dbReference type="EMBL" id="RRS04887.1"/>
    </source>
</evidence>
<proteinExistence type="predicted"/>
<protein>
    <submittedName>
        <fullName evidence="3">DUF4880 domain-containing protein</fullName>
    </submittedName>
</protein>
<sequence length="79" mass="8577">MTGSGQDNGAGEGAQNTPKDDAVWQIALDWVMRQHEQPLDADGVADLRTWLDAASAHREAYEQALQVWRLTGAKPSSAD</sequence>
<dbReference type="RefSeq" id="WP_125242705.1">
    <property type="nucleotide sequence ID" value="NZ_RSED01000005.1"/>
</dbReference>
<feature type="compositionally biased region" description="Gly residues" evidence="1">
    <location>
        <begin position="1"/>
        <end position="12"/>
    </location>
</feature>
<evidence type="ECO:0000259" key="2">
    <source>
        <dbReference type="Pfam" id="PF16220"/>
    </source>
</evidence>
<dbReference type="Pfam" id="PF16220">
    <property type="entry name" value="DUF4880"/>
    <property type="match status" value="1"/>
</dbReference>
<evidence type="ECO:0000313" key="4">
    <source>
        <dbReference type="Proteomes" id="UP000269265"/>
    </source>
</evidence>
<feature type="domain" description="FecR N-terminal" evidence="2">
    <location>
        <begin position="27"/>
        <end position="66"/>
    </location>
</feature>
<dbReference type="OrthoDB" id="8617634at2"/>
<comment type="caution">
    <text evidence="3">The sequence shown here is derived from an EMBL/GenBank/DDBJ whole genome shotgun (WGS) entry which is preliminary data.</text>
</comment>
<name>A0A3R8S3Y7_9BURK</name>
<organism evidence="3 4">
    <name type="scientific">Aquabacterium soli</name>
    <dbReference type="NCBI Taxonomy" id="2493092"/>
    <lineage>
        <taxon>Bacteria</taxon>
        <taxon>Pseudomonadati</taxon>
        <taxon>Pseudomonadota</taxon>
        <taxon>Betaproteobacteria</taxon>
        <taxon>Burkholderiales</taxon>
        <taxon>Aquabacterium</taxon>
    </lineage>
</organism>
<dbReference type="EMBL" id="RSED01000005">
    <property type="protein sequence ID" value="RRS04887.1"/>
    <property type="molecule type" value="Genomic_DNA"/>
</dbReference>